<keyword evidence="5" id="KW-1185">Reference proteome</keyword>
<proteinExistence type="predicted"/>
<protein>
    <recommendedName>
        <fullName evidence="6">FXYD domain-containing ion transport regulator</fullName>
    </recommendedName>
</protein>
<comment type="caution">
    <text evidence="4">The sequence shown here is derived from an EMBL/GenBank/DDBJ whole genome shotgun (WGS) entry which is preliminary data.</text>
</comment>
<feature type="compositionally biased region" description="Polar residues" evidence="1">
    <location>
        <begin position="72"/>
        <end position="82"/>
    </location>
</feature>
<evidence type="ECO:0000256" key="1">
    <source>
        <dbReference type="SAM" id="MobiDB-lite"/>
    </source>
</evidence>
<sequence length="235" mass="26054">MKITTPLIVFSFTTQAVGAPLFLFLKNLPAQPGSLDSSGPSRSYSPDGSRITSAEERANFADKVSDGPVQKLGNTVSPPHHTATSEFLLDDLRVLSRSGEPDAELSTDQQPRVSATIVELEMGGLTRHFYVPCHSHKSTLHYYRVRKYADLMVFGVIASFIFALLLLETWGPICERVRRYRSCEGAIRLEDAKDEKAKPNRQRQECMSCRPYSLGPASEGIKQTPNPIAEKVRGL</sequence>
<accession>A0AAN9YNH6</accession>
<evidence type="ECO:0008006" key="6">
    <source>
        <dbReference type="Google" id="ProtNLM"/>
    </source>
</evidence>
<feature type="region of interest" description="Disordered" evidence="1">
    <location>
        <begin position="60"/>
        <end position="82"/>
    </location>
</feature>
<evidence type="ECO:0000313" key="5">
    <source>
        <dbReference type="Proteomes" id="UP001320420"/>
    </source>
</evidence>
<feature type="chain" id="PRO_5042944460" description="FXYD domain-containing ion transport regulator" evidence="3">
    <location>
        <begin position="19"/>
        <end position="235"/>
    </location>
</feature>
<keyword evidence="2" id="KW-1133">Transmembrane helix</keyword>
<feature type="transmembrane region" description="Helical" evidence="2">
    <location>
        <begin position="151"/>
        <end position="171"/>
    </location>
</feature>
<evidence type="ECO:0000313" key="4">
    <source>
        <dbReference type="EMBL" id="KAK7752523.1"/>
    </source>
</evidence>
<dbReference type="EMBL" id="JAKJXP020000037">
    <property type="protein sequence ID" value="KAK7752523.1"/>
    <property type="molecule type" value="Genomic_DNA"/>
</dbReference>
<name>A0AAN9YNH6_9PEZI</name>
<evidence type="ECO:0000256" key="3">
    <source>
        <dbReference type="SAM" id="SignalP"/>
    </source>
</evidence>
<gene>
    <name evidence="4" type="ORF">SLS62_005491</name>
</gene>
<keyword evidence="2" id="KW-0812">Transmembrane</keyword>
<dbReference type="AlphaFoldDB" id="A0AAN9YNH6"/>
<reference evidence="4 5" key="1">
    <citation type="submission" date="2024-02" db="EMBL/GenBank/DDBJ databases">
        <title>De novo assembly and annotation of 12 fungi associated with fruit tree decline syndrome in Ontario, Canada.</title>
        <authorList>
            <person name="Sulman M."/>
            <person name="Ellouze W."/>
            <person name="Ilyukhin E."/>
        </authorList>
    </citation>
    <scope>NUCLEOTIDE SEQUENCE [LARGE SCALE GENOMIC DNA]</scope>
    <source>
        <strain evidence="4 5">M11/M66-122</strain>
    </source>
</reference>
<dbReference type="Proteomes" id="UP001320420">
    <property type="component" value="Unassembled WGS sequence"/>
</dbReference>
<organism evidence="4 5">
    <name type="scientific">Diatrype stigma</name>
    <dbReference type="NCBI Taxonomy" id="117547"/>
    <lineage>
        <taxon>Eukaryota</taxon>
        <taxon>Fungi</taxon>
        <taxon>Dikarya</taxon>
        <taxon>Ascomycota</taxon>
        <taxon>Pezizomycotina</taxon>
        <taxon>Sordariomycetes</taxon>
        <taxon>Xylariomycetidae</taxon>
        <taxon>Xylariales</taxon>
        <taxon>Diatrypaceae</taxon>
        <taxon>Diatrype</taxon>
    </lineage>
</organism>
<feature type="signal peptide" evidence="3">
    <location>
        <begin position="1"/>
        <end position="18"/>
    </location>
</feature>
<keyword evidence="2" id="KW-0472">Membrane</keyword>
<keyword evidence="3" id="KW-0732">Signal</keyword>
<evidence type="ECO:0000256" key="2">
    <source>
        <dbReference type="SAM" id="Phobius"/>
    </source>
</evidence>